<gene>
    <name evidence="1" type="ORF">GCM10008933_29070</name>
</gene>
<protein>
    <submittedName>
        <fullName evidence="1">Uncharacterized protein</fullName>
    </submittedName>
</protein>
<organism evidence="1 2">
    <name type="scientific">Paenibacillus motobuensis</name>
    <dbReference type="NCBI Taxonomy" id="295324"/>
    <lineage>
        <taxon>Bacteria</taxon>
        <taxon>Bacillati</taxon>
        <taxon>Bacillota</taxon>
        <taxon>Bacilli</taxon>
        <taxon>Bacillales</taxon>
        <taxon>Paenibacillaceae</taxon>
        <taxon>Paenibacillus</taxon>
    </lineage>
</organism>
<dbReference type="Proteomes" id="UP001500340">
    <property type="component" value="Unassembled WGS sequence"/>
</dbReference>
<accession>A0ABN0YIH6</accession>
<dbReference type="EMBL" id="BAAACX010000012">
    <property type="protein sequence ID" value="GAA0396672.1"/>
    <property type="molecule type" value="Genomic_DNA"/>
</dbReference>
<sequence>MINVPLTQDYRLTTDGTQFTVKERKIVDPTRAPGYKAPEDGSTPPLGEKWVDAGYYGYTATGLSAALDSVRIKAAARGDAETLAEFVAAIQTETDRIVRAFEGGVLPNFDVKLAS</sequence>
<comment type="caution">
    <text evidence="1">The sequence shown here is derived from an EMBL/GenBank/DDBJ whole genome shotgun (WGS) entry which is preliminary data.</text>
</comment>
<evidence type="ECO:0000313" key="1">
    <source>
        <dbReference type="EMBL" id="GAA0396672.1"/>
    </source>
</evidence>
<name>A0ABN0YIH6_9BACL</name>
<keyword evidence="2" id="KW-1185">Reference proteome</keyword>
<proteinExistence type="predicted"/>
<dbReference type="RefSeq" id="WP_343862331.1">
    <property type="nucleotide sequence ID" value="NZ_BAAACX010000012.1"/>
</dbReference>
<evidence type="ECO:0000313" key="2">
    <source>
        <dbReference type="Proteomes" id="UP001500340"/>
    </source>
</evidence>
<reference evidence="1 2" key="1">
    <citation type="journal article" date="2019" name="Int. J. Syst. Evol. Microbiol.">
        <title>The Global Catalogue of Microorganisms (GCM) 10K type strain sequencing project: providing services to taxonomists for standard genome sequencing and annotation.</title>
        <authorList>
            <consortium name="The Broad Institute Genomics Platform"/>
            <consortium name="The Broad Institute Genome Sequencing Center for Infectious Disease"/>
            <person name="Wu L."/>
            <person name="Ma J."/>
        </authorList>
    </citation>
    <scope>NUCLEOTIDE SEQUENCE [LARGE SCALE GENOMIC DNA]</scope>
    <source>
        <strain evidence="1 2">JCM 12774</strain>
    </source>
</reference>